<protein>
    <recommendedName>
        <fullName evidence="3">Phage protein</fullName>
    </recommendedName>
</protein>
<dbReference type="AlphaFoldDB" id="A0A249P980"/>
<reference evidence="1 2" key="1">
    <citation type="submission" date="2017-08" db="EMBL/GenBank/DDBJ databases">
        <title>Multipartite genome sequences of Sinorhizobium species nodulating soybeans.</title>
        <authorList>
            <person name="Tian C.F."/>
        </authorList>
    </citation>
    <scope>NUCLEOTIDE SEQUENCE [LARGE SCALE GENOMIC DNA]</scope>
    <source>
        <strain evidence="1 2">CCBAU 05684</strain>
    </source>
</reference>
<dbReference type="RefSeq" id="WP_034858610.1">
    <property type="nucleotide sequence ID" value="NZ_AJQT01000109.1"/>
</dbReference>
<dbReference type="EMBL" id="CP023067">
    <property type="protein sequence ID" value="ASY62481.1"/>
    <property type="molecule type" value="Genomic_DNA"/>
</dbReference>
<dbReference type="KEGG" id="esj:SJ05684_c10230"/>
<proteinExistence type="predicted"/>
<dbReference type="STRING" id="716928.GCA_000261485_04789"/>
<keyword evidence="2" id="KW-1185">Reference proteome</keyword>
<dbReference type="OrthoDB" id="9913485at2"/>
<evidence type="ECO:0000313" key="2">
    <source>
        <dbReference type="Proteomes" id="UP000217211"/>
    </source>
</evidence>
<evidence type="ECO:0008006" key="3">
    <source>
        <dbReference type="Google" id="ProtNLM"/>
    </source>
</evidence>
<dbReference type="Proteomes" id="UP000217211">
    <property type="component" value="Chromosome"/>
</dbReference>
<organism evidence="1 2">
    <name type="scientific">Sinorhizobium sojae CCBAU 05684</name>
    <dbReference type="NCBI Taxonomy" id="716928"/>
    <lineage>
        <taxon>Bacteria</taxon>
        <taxon>Pseudomonadati</taxon>
        <taxon>Pseudomonadota</taxon>
        <taxon>Alphaproteobacteria</taxon>
        <taxon>Hyphomicrobiales</taxon>
        <taxon>Rhizobiaceae</taxon>
        <taxon>Sinorhizobium/Ensifer group</taxon>
        <taxon>Sinorhizobium</taxon>
    </lineage>
</organism>
<evidence type="ECO:0000313" key="1">
    <source>
        <dbReference type="EMBL" id="ASY62481.1"/>
    </source>
</evidence>
<accession>A0A249P980</accession>
<sequence>MEKAKVKYTLTHSEAFRKARHMAEVARPAITDHEFWNNDYTDDMIAIIRDPSFMSKPTFFAAALTDEDRDFCEQYLLRAREIDIEDRAARERLRSAA</sequence>
<name>A0A249P980_9HYPH</name>
<gene>
    <name evidence="1" type="ORF">SJ05684_c10230</name>
</gene>